<protein>
    <submittedName>
        <fullName evidence="1">Uncharacterized protein</fullName>
    </submittedName>
</protein>
<sequence>MKQKAAIKSARKNFKNSIKLSLVTQLKTIVEELGVGTKKTQKEIEKGAEKLAKKLSKEFKIDKANIAEKAEPEQFIVDVQEGKIVKPDAETVLAKPTKTKAKTVKP</sequence>
<keyword evidence="2" id="KW-1185">Reference proteome</keyword>
<reference evidence="1" key="1">
    <citation type="submission" date="2011-09" db="EMBL/GenBank/DDBJ databases">
        <title>The permanent draft genome of Mucilaginibacter paludis DSM 18603.</title>
        <authorList>
            <consortium name="US DOE Joint Genome Institute (JGI-PGF)"/>
            <person name="Lucas S."/>
            <person name="Han J."/>
            <person name="Lapidus A."/>
            <person name="Bruce D."/>
            <person name="Goodwin L."/>
            <person name="Pitluck S."/>
            <person name="Peters L."/>
            <person name="Kyrpides N."/>
            <person name="Mavromatis K."/>
            <person name="Ivanova N."/>
            <person name="Mikhailova N."/>
            <person name="Held B."/>
            <person name="Detter J.C."/>
            <person name="Tapia R."/>
            <person name="Han C."/>
            <person name="Land M."/>
            <person name="Hauser L."/>
            <person name="Markowitz V."/>
            <person name="Cheng J.-F."/>
            <person name="Hugenholtz P."/>
            <person name="Woyke T."/>
            <person name="Wu D."/>
            <person name="Tindall B."/>
            <person name="Brambilla E."/>
            <person name="Klenk H.-P."/>
            <person name="Eisen J.A."/>
        </authorList>
    </citation>
    <scope>NUCLEOTIDE SEQUENCE [LARGE SCALE GENOMIC DNA]</scope>
    <source>
        <strain evidence="1">DSM 18603</strain>
    </source>
</reference>
<dbReference type="HOGENOM" id="CLU_2220187_0_0_10"/>
<dbReference type="EMBL" id="CM001403">
    <property type="protein sequence ID" value="EHQ28293.1"/>
    <property type="molecule type" value="Genomic_DNA"/>
</dbReference>
<dbReference type="AlphaFoldDB" id="H1Y4W5"/>
<proteinExistence type="predicted"/>
<accession>H1Y4W5</accession>
<organism evidence="1 2">
    <name type="scientific">Mucilaginibacter paludis DSM 18603</name>
    <dbReference type="NCBI Taxonomy" id="714943"/>
    <lineage>
        <taxon>Bacteria</taxon>
        <taxon>Pseudomonadati</taxon>
        <taxon>Bacteroidota</taxon>
        <taxon>Sphingobacteriia</taxon>
        <taxon>Sphingobacteriales</taxon>
        <taxon>Sphingobacteriaceae</taxon>
        <taxon>Mucilaginibacter</taxon>
    </lineage>
</organism>
<dbReference type="Proteomes" id="UP000002774">
    <property type="component" value="Chromosome"/>
</dbReference>
<evidence type="ECO:0000313" key="2">
    <source>
        <dbReference type="Proteomes" id="UP000002774"/>
    </source>
</evidence>
<evidence type="ECO:0000313" key="1">
    <source>
        <dbReference type="EMBL" id="EHQ28293.1"/>
    </source>
</evidence>
<gene>
    <name evidence="1" type="ORF">Mucpa_4202</name>
</gene>
<name>H1Y4W5_9SPHI</name>